<evidence type="ECO:0000256" key="4">
    <source>
        <dbReference type="ARBA" id="ARBA00022989"/>
    </source>
</evidence>
<comment type="similarity">
    <text evidence="2 6">Belongs to the nematode receptor-like protein srg family.</text>
</comment>
<evidence type="ECO:0000256" key="2">
    <source>
        <dbReference type="ARBA" id="ARBA00005692"/>
    </source>
</evidence>
<dbReference type="PANTHER" id="PTHR31552">
    <property type="entry name" value="SERPENTINE RECEPTOR CLASS GAMMA"/>
    <property type="match status" value="1"/>
</dbReference>
<evidence type="ECO:0000256" key="5">
    <source>
        <dbReference type="ARBA" id="ARBA00023136"/>
    </source>
</evidence>
<evidence type="ECO:0000313" key="9">
    <source>
        <dbReference type="Proteomes" id="UP000835052"/>
    </source>
</evidence>
<dbReference type="Proteomes" id="UP000835052">
    <property type="component" value="Unassembled WGS sequence"/>
</dbReference>
<keyword evidence="3 6" id="KW-0812">Transmembrane</keyword>
<name>A0A8S1HWK3_9PELO</name>
<evidence type="ECO:0000256" key="6">
    <source>
        <dbReference type="RuleBase" id="RU280813"/>
    </source>
</evidence>
<reference evidence="8" key="1">
    <citation type="submission" date="2020-10" db="EMBL/GenBank/DDBJ databases">
        <authorList>
            <person name="Kikuchi T."/>
        </authorList>
    </citation>
    <scope>NUCLEOTIDE SEQUENCE</scope>
    <source>
        <strain evidence="8">NKZ352</strain>
    </source>
</reference>
<feature type="transmembrane region" description="Helical" evidence="6">
    <location>
        <begin position="84"/>
        <end position="104"/>
    </location>
</feature>
<dbReference type="AlphaFoldDB" id="A0A8S1HWK3"/>
<dbReference type="OrthoDB" id="5873767at2759"/>
<evidence type="ECO:0000313" key="8">
    <source>
        <dbReference type="EMBL" id="CAD6199795.1"/>
    </source>
</evidence>
<comment type="caution">
    <text evidence="8">The sequence shown here is derived from an EMBL/GenBank/DDBJ whole genome shotgun (WGS) entry which is preliminary data.</text>
</comment>
<keyword evidence="5 6" id="KW-0472">Membrane</keyword>
<dbReference type="GO" id="GO:0016020">
    <property type="term" value="C:membrane"/>
    <property type="evidence" value="ECO:0007669"/>
    <property type="project" value="UniProtKB-SubCell"/>
</dbReference>
<evidence type="ECO:0000259" key="7">
    <source>
        <dbReference type="PROSITE" id="PS50262"/>
    </source>
</evidence>
<feature type="transmembrane region" description="Helical" evidence="6">
    <location>
        <begin position="124"/>
        <end position="144"/>
    </location>
</feature>
<comment type="subcellular location">
    <subcellularLocation>
        <location evidence="1">Membrane</location>
        <topology evidence="1">Multi-pass membrane protein</topology>
    </subcellularLocation>
</comment>
<dbReference type="EMBL" id="CAJGYM010000204">
    <property type="protein sequence ID" value="CAD6199795.1"/>
    <property type="molecule type" value="Genomic_DNA"/>
</dbReference>
<organism evidence="8 9">
    <name type="scientific">Caenorhabditis auriculariae</name>
    <dbReference type="NCBI Taxonomy" id="2777116"/>
    <lineage>
        <taxon>Eukaryota</taxon>
        <taxon>Metazoa</taxon>
        <taxon>Ecdysozoa</taxon>
        <taxon>Nematoda</taxon>
        <taxon>Chromadorea</taxon>
        <taxon>Rhabditida</taxon>
        <taxon>Rhabditina</taxon>
        <taxon>Rhabditomorpha</taxon>
        <taxon>Rhabditoidea</taxon>
        <taxon>Rhabditidae</taxon>
        <taxon>Peloderinae</taxon>
        <taxon>Caenorhabditis</taxon>
    </lineage>
</organism>
<dbReference type="SUPFAM" id="SSF81321">
    <property type="entry name" value="Family A G protein-coupled receptor-like"/>
    <property type="match status" value="1"/>
</dbReference>
<dbReference type="PANTHER" id="PTHR31552:SF8">
    <property type="entry name" value="SERPENTINE RECEPTOR CLASS GAMMA"/>
    <property type="match status" value="1"/>
</dbReference>
<evidence type="ECO:0000256" key="1">
    <source>
        <dbReference type="ARBA" id="ARBA00004141"/>
    </source>
</evidence>
<keyword evidence="4 6" id="KW-1133">Transmembrane helix</keyword>
<dbReference type="GO" id="GO:0004888">
    <property type="term" value="F:transmembrane signaling receptor activity"/>
    <property type="evidence" value="ECO:0007669"/>
    <property type="project" value="InterPro"/>
</dbReference>
<dbReference type="InterPro" id="IPR000609">
    <property type="entry name" value="7TM_GPCR_serpentine_rcpt_Srg"/>
</dbReference>
<comment type="caution">
    <text evidence="6">Lacks conserved residue(s) required for the propagation of feature annotation.</text>
</comment>
<dbReference type="PROSITE" id="PS50262">
    <property type="entry name" value="G_PROTEIN_RECEP_F1_2"/>
    <property type="match status" value="1"/>
</dbReference>
<feature type="transmembrane region" description="Helical" evidence="6">
    <location>
        <begin position="210"/>
        <end position="234"/>
    </location>
</feature>
<keyword evidence="9" id="KW-1185">Reference proteome</keyword>
<sequence>MEGFIARLCYRVPAATIYILVVITLRRNKANYVGSFFKLFMFSTFVNLAVFINATISLQILQVTPVGSWLAAVYLALPQLIVRIIYMLSYYFGYVQFFIIFLMAMNRFTVIFLPFHHEKFWDKFLWISIAFCVIAPFASVYPLLCDDIAFQPNRAKTNLVYAVDLTIIATIFKQLLMFMVIVVFLTLTLNVAAAYQIACNGALAAKKAEFSLYILSVYNFLLQLGISVFTYIAMSESTSSIAGLRDFTGTVLPYISDMVTFSNAFVVLFLNRSLRKQVFSMLLCKCEKEKTSSIFLVANNSNGRLPIRK</sequence>
<dbReference type="InterPro" id="IPR017452">
    <property type="entry name" value="GPCR_Rhodpsn_7TM"/>
</dbReference>
<dbReference type="Pfam" id="PF02118">
    <property type="entry name" value="Srg"/>
    <property type="match status" value="1"/>
</dbReference>
<dbReference type="PRINTS" id="PR00698">
    <property type="entry name" value="TMPROTEINSRG"/>
</dbReference>
<evidence type="ECO:0000256" key="3">
    <source>
        <dbReference type="ARBA" id="ARBA00022692"/>
    </source>
</evidence>
<feature type="transmembrane region" description="Helical" evidence="6">
    <location>
        <begin position="178"/>
        <end position="198"/>
    </location>
</feature>
<accession>A0A8S1HWK3</accession>
<dbReference type="GO" id="GO:0007606">
    <property type="term" value="P:sensory perception of chemical stimulus"/>
    <property type="evidence" value="ECO:0007669"/>
    <property type="project" value="UniProtKB-UniRule"/>
</dbReference>
<gene>
    <name evidence="8" type="ORF">CAUJ_LOCUS15694</name>
</gene>
<proteinExistence type="inferred from homology"/>
<feature type="transmembrane region" description="Helical" evidence="6">
    <location>
        <begin position="254"/>
        <end position="271"/>
    </location>
</feature>
<dbReference type="Gene3D" id="1.20.1070.10">
    <property type="entry name" value="Rhodopsin 7-helix transmembrane proteins"/>
    <property type="match status" value="1"/>
</dbReference>
<feature type="domain" description="G-protein coupled receptors family 1 profile" evidence="7">
    <location>
        <begin position="15"/>
        <end position="234"/>
    </location>
</feature>
<feature type="transmembrane region" description="Helical" evidence="6">
    <location>
        <begin position="36"/>
        <end position="54"/>
    </location>
</feature>
<protein>
    <recommendedName>
        <fullName evidence="6">Serpentine receptor class gamma</fullName>
    </recommendedName>
</protein>